<dbReference type="Proteomes" id="UP000699975">
    <property type="component" value="Unassembled WGS sequence"/>
</dbReference>
<organism evidence="1 2">
    <name type="scientific">Erythrobacter ani</name>
    <dbReference type="NCBI Taxonomy" id="2827235"/>
    <lineage>
        <taxon>Bacteria</taxon>
        <taxon>Pseudomonadati</taxon>
        <taxon>Pseudomonadota</taxon>
        <taxon>Alphaproteobacteria</taxon>
        <taxon>Sphingomonadales</taxon>
        <taxon>Erythrobacteraceae</taxon>
        <taxon>Erythrobacter/Porphyrobacter group</taxon>
        <taxon>Erythrobacter</taxon>
    </lineage>
</organism>
<evidence type="ECO:0000313" key="1">
    <source>
        <dbReference type="EMBL" id="MBV7266240.1"/>
    </source>
</evidence>
<comment type="caution">
    <text evidence="1">The sequence shown here is derived from an EMBL/GenBank/DDBJ whole genome shotgun (WGS) entry which is preliminary data.</text>
</comment>
<dbReference type="RefSeq" id="WP_218316862.1">
    <property type="nucleotide sequence ID" value="NZ_JAGSPB010000002.1"/>
</dbReference>
<reference evidence="1 2" key="1">
    <citation type="submission" date="2021-04" db="EMBL/GenBank/DDBJ databases">
        <authorList>
            <person name="Pira H."/>
            <person name="Risdian C."/>
            <person name="Wink J."/>
        </authorList>
    </citation>
    <scope>NUCLEOTIDE SEQUENCE [LARGE SCALE GENOMIC DNA]</scope>
    <source>
        <strain evidence="1 2">WH131</strain>
    </source>
</reference>
<gene>
    <name evidence="1" type="ORF">KCG45_08625</name>
</gene>
<sequence length="655" mass="70383">MPLSDHIPVLDDRRFADLVEEARARIPQYTPEWTDTNGGDAGFALVELFAWMSEMLLFRIGRIPELNYLKFLELIGVELAPARPATTILVFPVKPSFAQETVIVPSRFPVASSQPDDDGPILFETDRVLTAIKNQLTAIQSFDGYAYSDLTAANADLDGGFEPFGALANTGSAFMLGFSSTSELPSNAELSLAFWPASERVIPPAPCGGGTVAVSPPGRFAWEFWAGTEWRPLKVLSDETLGFSRSGMVHLKCPPAGQIVAATLGKKTDAKRYWLRARLVYSGYERAPRLRAVRSNAVPAIQAQSVAREVVGGSEGTPSQVFQLGNTSILDGTLELDVDETGTPERWTEVSDFFGSDEDSKHFVLNRTTGEIRFGEGNRGRVPVANLAVPQANIIANFYRHGGGQRGNVAAGGVSTLMRTLPGIDAGAVSNPVAAEGGTDEETLDAAIERAPVVLKSRERAVAAEDFEMLAKQAGPVRRAHTMPLHHPDFEGINVPGVVTVLIVPDTPGPAPLPSEALMQTVCAHLDSRRLLTTELFIIGPAYIGISLDLEVIAATDANAAELTLAVENAVSAYLHPLTGGADGLGWPFGGTLFYGEIYRRALLPDVSRLAGLKIEVEGVAQPDCADVTMPKGTLVRLDELRVSVRSEEELERTA</sequence>
<keyword evidence="2" id="KW-1185">Reference proteome</keyword>
<dbReference type="EMBL" id="JAGSPB010000002">
    <property type="protein sequence ID" value="MBV7266240.1"/>
    <property type="molecule type" value="Genomic_DNA"/>
</dbReference>
<name>A0ABS6SMG8_9SPHN</name>
<dbReference type="InterPro" id="IPR011749">
    <property type="entry name" value="CHP02243"/>
</dbReference>
<proteinExistence type="predicted"/>
<protein>
    <submittedName>
        <fullName evidence="1">Baseplate assembly protein</fullName>
    </submittedName>
</protein>
<dbReference type="NCBIfam" id="TIGR02243">
    <property type="entry name" value="putative baseplate assembly protein"/>
    <property type="match status" value="1"/>
</dbReference>
<accession>A0ABS6SMG8</accession>
<evidence type="ECO:0000313" key="2">
    <source>
        <dbReference type="Proteomes" id="UP000699975"/>
    </source>
</evidence>